<name>A0A3M6Q5N5_9BURK</name>
<dbReference type="PANTHER" id="PTHR11085:SF4">
    <property type="entry name" value="NAD-DEPENDENT PROTEIN DEACYLASE"/>
    <property type="match status" value="1"/>
</dbReference>
<protein>
    <recommendedName>
        <fullName evidence="1">protein acetyllysine N-acetyltransferase</fullName>
        <ecNumber evidence="1">2.3.1.286</ecNumber>
    </recommendedName>
</protein>
<keyword evidence="3" id="KW-0520">NAD</keyword>
<dbReference type="GO" id="GO:0017136">
    <property type="term" value="F:histone deacetylase activity, NAD-dependent"/>
    <property type="evidence" value="ECO:0007669"/>
    <property type="project" value="TreeGrafter"/>
</dbReference>
<evidence type="ECO:0000256" key="3">
    <source>
        <dbReference type="ARBA" id="ARBA00023027"/>
    </source>
</evidence>
<dbReference type="InterPro" id="IPR026590">
    <property type="entry name" value="Ssirtuin_cat_dom"/>
</dbReference>
<organism evidence="6 7">
    <name type="scientific">Allofranklinella schreckenbergeri</name>
    <dbReference type="NCBI Taxonomy" id="1076744"/>
    <lineage>
        <taxon>Bacteria</taxon>
        <taxon>Pseudomonadati</taxon>
        <taxon>Pseudomonadota</taxon>
        <taxon>Betaproteobacteria</taxon>
        <taxon>Burkholderiales</taxon>
        <taxon>Comamonadaceae</taxon>
        <taxon>Allofranklinella</taxon>
    </lineage>
</organism>
<dbReference type="Gene3D" id="3.40.50.1220">
    <property type="entry name" value="TPP-binding domain"/>
    <property type="match status" value="1"/>
</dbReference>
<dbReference type="PANTHER" id="PTHR11085">
    <property type="entry name" value="NAD-DEPENDENT PROTEIN DEACYLASE SIRTUIN-5, MITOCHONDRIAL-RELATED"/>
    <property type="match status" value="1"/>
</dbReference>
<sequence length="284" mass="31217">MKDCNENLARAAALVAQADALLVCAGAGMGVDSGLPDFRGDEGFWRAYPALGRARLSFTEIANARRFARDPALAWGFYGHRLALYRATQPHAGFALLRQWGQRLPGGCFVFTSNVDGQFQKAGFDTQAIEECHGSIHHLQCSRPCSERILPADGLQARVDEAACRWLGPLPLCPDCGAVLRPNVLMFDDWQWISARSDAQRRRLDAWLAQQQQAGRRLVVIELGAGTAIATVRHFAQRARQRLSKQGAGLVRINLRAPRVSDPQDVGLALGALEALQQIEQRLP</sequence>
<dbReference type="InterPro" id="IPR050134">
    <property type="entry name" value="NAD-dep_sirtuin_deacylases"/>
</dbReference>
<dbReference type="Proteomes" id="UP000267521">
    <property type="component" value="Unassembled WGS sequence"/>
</dbReference>
<gene>
    <name evidence="6" type="ORF">EBQ26_08165</name>
</gene>
<feature type="domain" description="Deacetylase sirtuin-type" evidence="5">
    <location>
        <begin position="1"/>
        <end position="284"/>
    </location>
</feature>
<dbReference type="InterPro" id="IPR029035">
    <property type="entry name" value="DHS-like_NAD/FAD-binding_dom"/>
</dbReference>
<comment type="caution">
    <text evidence="6">The sequence shown here is derived from an EMBL/GenBank/DDBJ whole genome shotgun (WGS) entry which is preliminary data.</text>
</comment>
<dbReference type="AlphaFoldDB" id="A0A3M6Q5N5"/>
<dbReference type="Pfam" id="PF02146">
    <property type="entry name" value="SIR2"/>
    <property type="match status" value="1"/>
</dbReference>
<dbReference type="GO" id="GO:0070403">
    <property type="term" value="F:NAD+ binding"/>
    <property type="evidence" value="ECO:0007669"/>
    <property type="project" value="InterPro"/>
</dbReference>
<comment type="caution">
    <text evidence="4">Lacks conserved residue(s) required for the propagation of feature annotation.</text>
</comment>
<evidence type="ECO:0000256" key="4">
    <source>
        <dbReference type="PROSITE-ProRule" id="PRU00236"/>
    </source>
</evidence>
<keyword evidence="2" id="KW-0808">Transferase</keyword>
<dbReference type="InterPro" id="IPR003000">
    <property type="entry name" value="Sirtuin"/>
</dbReference>
<evidence type="ECO:0000256" key="2">
    <source>
        <dbReference type="ARBA" id="ARBA00022679"/>
    </source>
</evidence>
<dbReference type="Gene3D" id="3.30.1600.10">
    <property type="entry name" value="SIR2/SIRT2 'Small Domain"/>
    <property type="match status" value="1"/>
</dbReference>
<dbReference type="RefSeq" id="WP_122238595.1">
    <property type="nucleotide sequence ID" value="NZ_RDQM01000009.1"/>
</dbReference>
<evidence type="ECO:0000256" key="1">
    <source>
        <dbReference type="ARBA" id="ARBA00012928"/>
    </source>
</evidence>
<dbReference type="SUPFAM" id="SSF52467">
    <property type="entry name" value="DHS-like NAD/FAD-binding domain"/>
    <property type="match status" value="1"/>
</dbReference>
<dbReference type="EC" id="2.3.1.286" evidence="1"/>
<dbReference type="EMBL" id="RDQM01000009">
    <property type="protein sequence ID" value="RMW97698.1"/>
    <property type="molecule type" value="Genomic_DNA"/>
</dbReference>
<evidence type="ECO:0000313" key="7">
    <source>
        <dbReference type="Proteomes" id="UP000267521"/>
    </source>
</evidence>
<evidence type="ECO:0000259" key="5">
    <source>
        <dbReference type="PROSITE" id="PS50305"/>
    </source>
</evidence>
<dbReference type="PROSITE" id="PS50305">
    <property type="entry name" value="SIRTUIN"/>
    <property type="match status" value="1"/>
</dbReference>
<evidence type="ECO:0000313" key="6">
    <source>
        <dbReference type="EMBL" id="RMW97698.1"/>
    </source>
</evidence>
<accession>A0A3M6Q5N5</accession>
<dbReference type="InterPro" id="IPR026591">
    <property type="entry name" value="Sirtuin_cat_small_dom_sf"/>
</dbReference>
<proteinExistence type="predicted"/>
<reference evidence="6 7" key="1">
    <citation type="submission" date="2018-10" db="EMBL/GenBank/DDBJ databases">
        <title>Comamonadaceae CDC group NO-1 genome sequencing and assembly.</title>
        <authorList>
            <person name="Bernier A.-M."/>
            <person name="Bernard K."/>
        </authorList>
    </citation>
    <scope>NUCLEOTIDE SEQUENCE [LARGE SCALE GENOMIC DNA]</scope>
    <source>
        <strain evidence="6 7">NML970147</strain>
    </source>
</reference>